<evidence type="ECO:0008006" key="4">
    <source>
        <dbReference type="Google" id="ProtNLM"/>
    </source>
</evidence>
<sequence>MQSILGSLRVTALLCLTLTSACAHYRVQAPGHAGAPATEPEGEVLWSLAWGLVQEQPRVDNCQDQALAEVTQSTNLGFAFISVVTLGIAMPQRVEWRCAKAQPSPGELGAVTQAPPEVR</sequence>
<reference evidence="3" key="1">
    <citation type="submission" date="2018-09" db="EMBL/GenBank/DDBJ databases">
        <authorList>
            <person name="Livingstone P.G."/>
            <person name="Whitworth D.E."/>
        </authorList>
    </citation>
    <scope>NUCLEOTIDE SEQUENCE [LARGE SCALE GENOMIC DNA]</scope>
    <source>
        <strain evidence="3">CA040B</strain>
    </source>
</reference>
<feature type="chain" id="PRO_5017364143" description="Lipoprotein" evidence="1">
    <location>
        <begin position="24"/>
        <end position="119"/>
    </location>
</feature>
<proteinExistence type="predicted"/>
<feature type="signal peptide" evidence="1">
    <location>
        <begin position="1"/>
        <end position="23"/>
    </location>
</feature>
<evidence type="ECO:0000313" key="3">
    <source>
        <dbReference type="Proteomes" id="UP000273405"/>
    </source>
</evidence>
<keyword evidence="1" id="KW-0732">Signal</keyword>
<dbReference type="OrthoDB" id="8566233at2"/>
<keyword evidence="3" id="KW-1185">Reference proteome</keyword>
<dbReference type="AlphaFoldDB" id="A0A3A8MSC0"/>
<dbReference type="EMBL" id="RAWG01000354">
    <property type="protein sequence ID" value="RKH34129.1"/>
    <property type="molecule type" value="Genomic_DNA"/>
</dbReference>
<name>A0A3A8MSC0_9BACT</name>
<accession>A0A3A8MSC0</accession>
<organism evidence="2 3">
    <name type="scientific">Corallococcus sicarius</name>
    <dbReference type="NCBI Taxonomy" id="2316726"/>
    <lineage>
        <taxon>Bacteria</taxon>
        <taxon>Pseudomonadati</taxon>
        <taxon>Myxococcota</taxon>
        <taxon>Myxococcia</taxon>
        <taxon>Myxococcales</taxon>
        <taxon>Cystobacterineae</taxon>
        <taxon>Myxococcaceae</taxon>
        <taxon>Corallococcus</taxon>
    </lineage>
</organism>
<dbReference type="RefSeq" id="WP_120629613.1">
    <property type="nucleotide sequence ID" value="NZ_RAWG01000354.1"/>
</dbReference>
<evidence type="ECO:0000313" key="2">
    <source>
        <dbReference type="EMBL" id="RKH34129.1"/>
    </source>
</evidence>
<protein>
    <recommendedName>
        <fullName evidence="4">Lipoprotein</fullName>
    </recommendedName>
</protein>
<evidence type="ECO:0000256" key="1">
    <source>
        <dbReference type="SAM" id="SignalP"/>
    </source>
</evidence>
<dbReference type="Proteomes" id="UP000273405">
    <property type="component" value="Unassembled WGS sequence"/>
</dbReference>
<comment type="caution">
    <text evidence="2">The sequence shown here is derived from an EMBL/GenBank/DDBJ whole genome shotgun (WGS) entry which is preliminary data.</text>
</comment>
<gene>
    <name evidence="2" type="ORF">D7X12_35345</name>
</gene>